<organism evidence="1 2">
    <name type="scientific">[Myrmecia] bisecta</name>
    <dbReference type="NCBI Taxonomy" id="41462"/>
    <lineage>
        <taxon>Eukaryota</taxon>
        <taxon>Viridiplantae</taxon>
        <taxon>Chlorophyta</taxon>
        <taxon>core chlorophytes</taxon>
        <taxon>Trebouxiophyceae</taxon>
        <taxon>Trebouxiales</taxon>
        <taxon>Trebouxiaceae</taxon>
        <taxon>Myrmecia</taxon>
    </lineage>
</organism>
<gene>
    <name evidence="1" type="ORF">WJX72_010183</name>
</gene>
<name>A0AAW1P667_9CHLO</name>
<protein>
    <submittedName>
        <fullName evidence="1">Uncharacterized protein</fullName>
    </submittedName>
</protein>
<evidence type="ECO:0000313" key="2">
    <source>
        <dbReference type="Proteomes" id="UP001489004"/>
    </source>
</evidence>
<reference evidence="1 2" key="1">
    <citation type="journal article" date="2024" name="Nat. Commun.">
        <title>Phylogenomics reveals the evolutionary origins of lichenization in chlorophyte algae.</title>
        <authorList>
            <person name="Puginier C."/>
            <person name="Libourel C."/>
            <person name="Otte J."/>
            <person name="Skaloud P."/>
            <person name="Haon M."/>
            <person name="Grisel S."/>
            <person name="Petersen M."/>
            <person name="Berrin J.G."/>
            <person name="Delaux P.M."/>
            <person name="Dal Grande F."/>
            <person name="Keller J."/>
        </authorList>
    </citation>
    <scope>NUCLEOTIDE SEQUENCE [LARGE SCALE GENOMIC DNA]</scope>
    <source>
        <strain evidence="1 2">SAG 2043</strain>
    </source>
</reference>
<dbReference type="EMBL" id="JALJOR010000016">
    <property type="protein sequence ID" value="KAK9805271.1"/>
    <property type="molecule type" value="Genomic_DNA"/>
</dbReference>
<comment type="caution">
    <text evidence="1">The sequence shown here is derived from an EMBL/GenBank/DDBJ whole genome shotgun (WGS) entry which is preliminary data.</text>
</comment>
<evidence type="ECO:0000313" key="1">
    <source>
        <dbReference type="EMBL" id="KAK9805271.1"/>
    </source>
</evidence>
<accession>A0AAW1P667</accession>
<dbReference type="Proteomes" id="UP001489004">
    <property type="component" value="Unassembled WGS sequence"/>
</dbReference>
<keyword evidence="2" id="KW-1185">Reference proteome</keyword>
<sequence length="343" mass="36544">MDDWCKLLFEHPRLAWRPEVSASISVPEQPARSPIFYSNSSSAIPGPFTDYFLFFPLHRNTNINNIAAAKEAGGDVLDSTYFTKPIDCRYSPAVVAASVGTPGRECERAGLGGGNHAGTAGSTATVPNAATTANACSYSSEGNRDADRGGPYIATIADFPQPSVYIVDATATGGPAVARLEFVENVPLRELKGVWQAVGDQYPMAVYEAFEANKMPDCAASDGTYSYDRLDATAPQFTVIGGTNDNITRIGANLQRTTFAIIGAYNSSLIRTSNARTGVVSCAHWKPFVDLATGEMMAEAITLTRWTTNTTSNTPIRTSLGCEIRGDELPGCYAGAIAMLAYS</sequence>
<proteinExistence type="predicted"/>
<dbReference type="AlphaFoldDB" id="A0AAW1P667"/>